<organism evidence="14 15">
    <name type="scientific">Pichia californica</name>
    <dbReference type="NCBI Taxonomy" id="460514"/>
    <lineage>
        <taxon>Eukaryota</taxon>
        <taxon>Fungi</taxon>
        <taxon>Dikarya</taxon>
        <taxon>Ascomycota</taxon>
        <taxon>Saccharomycotina</taxon>
        <taxon>Pichiomycetes</taxon>
        <taxon>Pichiales</taxon>
        <taxon>Pichiaceae</taxon>
        <taxon>Pichia</taxon>
    </lineage>
</organism>
<keyword evidence="7" id="KW-0788">Thiol protease</keyword>
<gene>
    <name evidence="14" type="primary">ATG4</name>
    <name evidence="14" type="ORF">C6P40_000722</name>
</gene>
<feature type="domain" description="Peptidase C54 catalytic" evidence="13">
    <location>
        <begin position="159"/>
        <end position="460"/>
    </location>
</feature>
<evidence type="ECO:0000256" key="3">
    <source>
        <dbReference type="ARBA" id="ARBA00022448"/>
    </source>
</evidence>
<keyword evidence="3" id="KW-0813">Transport</keyword>
<dbReference type="PANTHER" id="PTHR22624:SF49">
    <property type="entry name" value="CYSTEINE PROTEASE"/>
    <property type="match status" value="1"/>
</dbReference>
<comment type="similarity">
    <text evidence="2 11">Belongs to the peptidase C54 family.</text>
</comment>
<comment type="caution">
    <text evidence="14">The sequence shown here is derived from an EMBL/GenBank/DDBJ whole genome shotgun (WGS) entry which is preliminary data.</text>
</comment>
<reference evidence="14" key="1">
    <citation type="submission" date="2020-11" db="EMBL/GenBank/DDBJ databases">
        <title>Kefir isolates.</title>
        <authorList>
            <person name="Marcisauskas S."/>
            <person name="Kim Y."/>
            <person name="Blasche S."/>
        </authorList>
    </citation>
    <scope>NUCLEOTIDE SEQUENCE</scope>
    <source>
        <strain evidence="14">Olga-1</strain>
    </source>
</reference>
<keyword evidence="5 11" id="KW-0645">Protease</keyword>
<evidence type="ECO:0000256" key="8">
    <source>
        <dbReference type="ARBA" id="ARBA00022927"/>
    </source>
</evidence>
<evidence type="ECO:0000256" key="1">
    <source>
        <dbReference type="ARBA" id="ARBA00004329"/>
    </source>
</evidence>
<keyword evidence="9" id="KW-0072">Autophagy</keyword>
<dbReference type="GO" id="GO:0004197">
    <property type="term" value="F:cysteine-type endopeptidase activity"/>
    <property type="evidence" value="ECO:0007669"/>
    <property type="project" value="TreeGrafter"/>
</dbReference>
<dbReference type="GO" id="GO:0019786">
    <property type="term" value="F:protein-phosphatidylethanolamide deconjugating activity"/>
    <property type="evidence" value="ECO:0007669"/>
    <property type="project" value="InterPro"/>
</dbReference>
<evidence type="ECO:0000256" key="2">
    <source>
        <dbReference type="ARBA" id="ARBA00010958"/>
    </source>
</evidence>
<dbReference type="GO" id="GO:0000045">
    <property type="term" value="P:autophagosome assembly"/>
    <property type="evidence" value="ECO:0007669"/>
    <property type="project" value="TreeGrafter"/>
</dbReference>
<dbReference type="GO" id="GO:0000407">
    <property type="term" value="C:phagophore assembly site"/>
    <property type="evidence" value="ECO:0007669"/>
    <property type="project" value="UniProtKB-SubCell"/>
</dbReference>
<dbReference type="AlphaFoldDB" id="A0A9P7BDX3"/>
<evidence type="ECO:0000256" key="10">
    <source>
        <dbReference type="ARBA" id="ARBA00029362"/>
    </source>
</evidence>
<protein>
    <recommendedName>
        <fullName evidence="11">Cysteine protease</fullName>
        <ecNumber evidence="11">3.4.22.-</ecNumber>
    </recommendedName>
</protein>
<accession>A0A9P7BDX3</accession>
<sequence>MTTAENTEDKGSHPSQGLYDVLDFIWEIPGLTEKCSAADLVILGKTYTITSSKTNIKAENTNNNINESNDIDISQDSIYEQPVIVFDVINTTSSHDELTNNNSNTNIYPELESKLESESTLNHIKSFFNKISNSNTQVIPNDYKEDVTKTSYSVMDLPHEFLDDMYTRLWFTYRSGFPIIERDKNGPSPLSLGSILRGSFDLHNMGKGFTSDSGWGCMIRTSQSLLANALMSLKLGRDWNINNSSFEDLESHWYIVEQFADVPDANYSIQNYVYYAAKYCGRRPGEWFGPSNAAKSIQKLCEEKPCDINLKVYISTDSGDMFDDELLKLSKCENNDNIFNSLLILCGVRLGIQTINPVYWDFLRFVLQLPYSVGISGGRPSSSHYFFGYQSDYLFYLDPHLAQNAILLEQNGHIKDTDRQKLLETIHSKKLRKIHISKIDPSMLIGFLIKNKNDYNDFKEKINSFDPNKRFLNIYHSRPLQIPELVSHGSELDGFIDLGIESINEEEEEEDDDDGDKENVNDGLNLETEMEEDNIIDKIKEEIPVKIENNLVVDAFDLCCDPSTDERSSIKVLSTSDNSLVVHESEIEDERTNAEEH</sequence>
<proteinExistence type="inferred from homology"/>
<dbReference type="EMBL" id="PUHW01000135">
    <property type="protein sequence ID" value="KAG0688637.1"/>
    <property type="molecule type" value="Genomic_DNA"/>
</dbReference>
<feature type="region of interest" description="Disordered" evidence="12">
    <location>
        <begin position="505"/>
        <end position="524"/>
    </location>
</feature>
<name>A0A9P7BDX3_9ASCO</name>
<keyword evidence="11" id="KW-0539">Nucleus</keyword>
<dbReference type="Pfam" id="PF03416">
    <property type="entry name" value="Peptidase_C54"/>
    <property type="match status" value="1"/>
</dbReference>
<feature type="compositionally biased region" description="Acidic residues" evidence="12">
    <location>
        <begin position="505"/>
        <end position="516"/>
    </location>
</feature>
<dbReference type="GO" id="GO:0015031">
    <property type="term" value="P:protein transport"/>
    <property type="evidence" value="ECO:0007669"/>
    <property type="project" value="UniProtKB-KW"/>
</dbReference>
<dbReference type="SUPFAM" id="SSF54001">
    <property type="entry name" value="Cysteine proteinases"/>
    <property type="match status" value="1"/>
</dbReference>
<dbReference type="InterPro" id="IPR046792">
    <property type="entry name" value="Peptidase_C54_cat"/>
</dbReference>
<dbReference type="EC" id="3.4.22.-" evidence="11"/>
<evidence type="ECO:0000256" key="5">
    <source>
        <dbReference type="ARBA" id="ARBA00022670"/>
    </source>
</evidence>
<dbReference type="GO" id="GO:0034727">
    <property type="term" value="P:piecemeal microautophagy of the nucleus"/>
    <property type="evidence" value="ECO:0007669"/>
    <property type="project" value="TreeGrafter"/>
</dbReference>
<dbReference type="GO" id="GO:0016485">
    <property type="term" value="P:protein processing"/>
    <property type="evidence" value="ECO:0007669"/>
    <property type="project" value="TreeGrafter"/>
</dbReference>
<keyword evidence="8" id="KW-0653">Protein transport</keyword>
<keyword evidence="4 11" id="KW-0963">Cytoplasm</keyword>
<dbReference type="Proteomes" id="UP000697127">
    <property type="component" value="Unassembled WGS sequence"/>
</dbReference>
<comment type="catalytic activity">
    <reaction evidence="10">
        <text>[protein]-C-terminal L-amino acid-glycyl-phosphatidylethanolamide + H2O = [protein]-C-terminal L-amino acid-glycine + a 1,2-diacyl-sn-glycero-3-phosphoethanolamine</text>
        <dbReference type="Rhea" id="RHEA:67548"/>
        <dbReference type="Rhea" id="RHEA-COMP:17323"/>
        <dbReference type="Rhea" id="RHEA-COMP:17324"/>
        <dbReference type="ChEBI" id="CHEBI:15377"/>
        <dbReference type="ChEBI" id="CHEBI:64612"/>
        <dbReference type="ChEBI" id="CHEBI:172940"/>
        <dbReference type="ChEBI" id="CHEBI:172941"/>
    </reaction>
    <physiologicalReaction direction="left-to-right" evidence="10">
        <dbReference type="Rhea" id="RHEA:67549"/>
    </physiologicalReaction>
</comment>
<evidence type="ECO:0000256" key="6">
    <source>
        <dbReference type="ARBA" id="ARBA00022801"/>
    </source>
</evidence>
<evidence type="ECO:0000313" key="14">
    <source>
        <dbReference type="EMBL" id="KAG0688637.1"/>
    </source>
</evidence>
<dbReference type="GO" id="GO:0005634">
    <property type="term" value="C:nucleus"/>
    <property type="evidence" value="ECO:0007669"/>
    <property type="project" value="UniProtKB-SubCell"/>
</dbReference>
<dbReference type="PANTHER" id="PTHR22624">
    <property type="entry name" value="CYSTEINE PROTEASE ATG4"/>
    <property type="match status" value="1"/>
</dbReference>
<keyword evidence="15" id="KW-1185">Reference proteome</keyword>
<dbReference type="GO" id="GO:0000423">
    <property type="term" value="P:mitophagy"/>
    <property type="evidence" value="ECO:0007669"/>
    <property type="project" value="TreeGrafter"/>
</dbReference>
<dbReference type="GO" id="GO:0035973">
    <property type="term" value="P:aggrephagy"/>
    <property type="evidence" value="ECO:0007669"/>
    <property type="project" value="TreeGrafter"/>
</dbReference>
<evidence type="ECO:0000256" key="11">
    <source>
        <dbReference type="RuleBase" id="RU363115"/>
    </source>
</evidence>
<evidence type="ECO:0000256" key="4">
    <source>
        <dbReference type="ARBA" id="ARBA00022490"/>
    </source>
</evidence>
<evidence type="ECO:0000256" key="7">
    <source>
        <dbReference type="ARBA" id="ARBA00022807"/>
    </source>
</evidence>
<evidence type="ECO:0000256" key="9">
    <source>
        <dbReference type="ARBA" id="ARBA00023006"/>
    </source>
</evidence>
<dbReference type="InterPro" id="IPR038765">
    <property type="entry name" value="Papain-like_cys_pep_sf"/>
</dbReference>
<evidence type="ECO:0000259" key="13">
    <source>
        <dbReference type="Pfam" id="PF03416"/>
    </source>
</evidence>
<evidence type="ECO:0000313" key="15">
    <source>
        <dbReference type="Proteomes" id="UP000697127"/>
    </source>
</evidence>
<dbReference type="InterPro" id="IPR005078">
    <property type="entry name" value="Peptidase_C54"/>
</dbReference>
<keyword evidence="6 11" id="KW-0378">Hydrolase</keyword>
<comment type="subcellular location">
    <subcellularLocation>
        <location evidence="11">Nucleus</location>
    </subcellularLocation>
    <subcellularLocation>
        <location evidence="11">Cytoplasm</location>
    </subcellularLocation>
    <subcellularLocation>
        <location evidence="1">Preautophagosomal structure</location>
    </subcellularLocation>
</comment>
<evidence type="ECO:0000256" key="12">
    <source>
        <dbReference type="SAM" id="MobiDB-lite"/>
    </source>
</evidence>
<comment type="function">
    <text evidence="11">Required for selective autophagic degradation of the nucleus (nucleophagy) as well as for mitophagy which contributes to regulate mitochondrial quantity and quality by eliminating the mitochondria to a basal level to fulfill cellular energy requirements and preventing excess ROS production.</text>
</comment>